<keyword evidence="1" id="KW-1133">Transmembrane helix</keyword>
<feature type="transmembrane region" description="Helical" evidence="1">
    <location>
        <begin position="223"/>
        <end position="252"/>
    </location>
</feature>
<evidence type="ECO:0000313" key="3">
    <source>
        <dbReference type="EMBL" id="MFC7435842.1"/>
    </source>
</evidence>
<keyword evidence="4" id="KW-1185">Reference proteome</keyword>
<feature type="domain" description="TPM" evidence="2">
    <location>
        <begin position="41"/>
        <end position="164"/>
    </location>
</feature>
<feature type="transmembrane region" description="Helical" evidence="1">
    <location>
        <begin position="189"/>
        <end position="211"/>
    </location>
</feature>
<sequence length="307" mass="31719">MGRAPAVLRLWRWALLWLMTALAVPVLAQGVQPVPALTARVMDQTGTLAAGDVAALEAQLQAFEQRRGTQIVVLLVRSTAPEDIADYTQRLGDAWKIGRRDVGDGLLFVVALDDRRLRIAPAKTLEGAIPDVMAKRIIDQVVTPAFRRGDIAGGIRGGLEHLQARIEGEALPLPEVGSGRPSPGGGIDWFEIGLLFLFAVPLISAVLRGILGNRLGALAAGGVSGFLVWTLSGLLWLAIMAGLVGLFMSLFVQQLPLQSGGRRGGGHWGGGSSGSWGGGGGGWSSGGGGFSSGGGGDFGGGGASGDW</sequence>
<keyword evidence="1" id="KW-0812">Transmembrane</keyword>
<evidence type="ECO:0000259" key="2">
    <source>
        <dbReference type="Pfam" id="PF04536"/>
    </source>
</evidence>
<dbReference type="EMBL" id="JBHTBX010000011">
    <property type="protein sequence ID" value="MFC7435842.1"/>
    <property type="molecule type" value="Genomic_DNA"/>
</dbReference>
<name>A0ABW2RCP3_9BURK</name>
<gene>
    <name evidence="3" type="ORF">ACFQNJ_15105</name>
</gene>
<dbReference type="Pfam" id="PF04536">
    <property type="entry name" value="TPM_phosphatase"/>
    <property type="match status" value="1"/>
</dbReference>
<dbReference type="Proteomes" id="UP001596495">
    <property type="component" value="Unassembled WGS sequence"/>
</dbReference>
<comment type="caution">
    <text evidence="3">The sequence shown here is derived from an EMBL/GenBank/DDBJ whole genome shotgun (WGS) entry which is preliminary data.</text>
</comment>
<protein>
    <submittedName>
        <fullName evidence="3">TPM domain-containing protein</fullName>
    </submittedName>
</protein>
<evidence type="ECO:0000256" key="1">
    <source>
        <dbReference type="SAM" id="Phobius"/>
    </source>
</evidence>
<dbReference type="InterPro" id="IPR007621">
    <property type="entry name" value="TPM_dom"/>
</dbReference>
<dbReference type="Gene3D" id="3.10.310.50">
    <property type="match status" value="1"/>
</dbReference>
<dbReference type="PANTHER" id="PTHR30373">
    <property type="entry name" value="UPF0603 PROTEIN YGCG"/>
    <property type="match status" value="1"/>
</dbReference>
<dbReference type="PANTHER" id="PTHR30373:SF2">
    <property type="entry name" value="UPF0603 PROTEIN YGCG"/>
    <property type="match status" value="1"/>
</dbReference>
<dbReference type="RefSeq" id="WP_382259073.1">
    <property type="nucleotide sequence ID" value="NZ_JBHTBX010000011.1"/>
</dbReference>
<reference evidence="4" key="1">
    <citation type="journal article" date="2019" name="Int. J. Syst. Evol. Microbiol.">
        <title>The Global Catalogue of Microorganisms (GCM) 10K type strain sequencing project: providing services to taxonomists for standard genome sequencing and annotation.</title>
        <authorList>
            <consortium name="The Broad Institute Genomics Platform"/>
            <consortium name="The Broad Institute Genome Sequencing Center for Infectious Disease"/>
            <person name="Wu L."/>
            <person name="Ma J."/>
        </authorList>
    </citation>
    <scope>NUCLEOTIDE SEQUENCE [LARGE SCALE GENOMIC DNA]</scope>
    <source>
        <strain evidence="4">CCUG 54518</strain>
    </source>
</reference>
<organism evidence="3 4">
    <name type="scientific">Hydrogenophaga bisanensis</name>
    <dbReference type="NCBI Taxonomy" id="439611"/>
    <lineage>
        <taxon>Bacteria</taxon>
        <taxon>Pseudomonadati</taxon>
        <taxon>Pseudomonadota</taxon>
        <taxon>Betaproteobacteria</taxon>
        <taxon>Burkholderiales</taxon>
        <taxon>Comamonadaceae</taxon>
        <taxon>Hydrogenophaga</taxon>
    </lineage>
</organism>
<proteinExistence type="predicted"/>
<accession>A0ABW2RCP3</accession>
<keyword evidence="1" id="KW-0472">Membrane</keyword>
<evidence type="ECO:0000313" key="4">
    <source>
        <dbReference type="Proteomes" id="UP001596495"/>
    </source>
</evidence>